<feature type="transmembrane region" description="Helical" evidence="6">
    <location>
        <begin position="88"/>
        <end position="109"/>
    </location>
</feature>
<dbReference type="InterPro" id="IPR002645">
    <property type="entry name" value="STAS_dom"/>
</dbReference>
<dbReference type="GO" id="GO:0016020">
    <property type="term" value="C:membrane"/>
    <property type="evidence" value="ECO:0007669"/>
    <property type="project" value="UniProtKB-SubCell"/>
</dbReference>
<dbReference type="PROSITE" id="PS01130">
    <property type="entry name" value="SLC26A"/>
    <property type="match status" value="1"/>
</dbReference>
<feature type="transmembrane region" description="Helical" evidence="6">
    <location>
        <begin position="486"/>
        <end position="503"/>
    </location>
</feature>
<feature type="transmembrane region" description="Helical" evidence="6">
    <location>
        <begin position="460"/>
        <end position="480"/>
    </location>
</feature>
<organism evidence="8 9">
    <name type="scientific">Apiosordaria backusii</name>
    <dbReference type="NCBI Taxonomy" id="314023"/>
    <lineage>
        <taxon>Eukaryota</taxon>
        <taxon>Fungi</taxon>
        <taxon>Dikarya</taxon>
        <taxon>Ascomycota</taxon>
        <taxon>Pezizomycotina</taxon>
        <taxon>Sordariomycetes</taxon>
        <taxon>Sordariomycetidae</taxon>
        <taxon>Sordariales</taxon>
        <taxon>Lasiosphaeriaceae</taxon>
        <taxon>Apiosordaria</taxon>
    </lineage>
</organism>
<evidence type="ECO:0000259" key="7">
    <source>
        <dbReference type="PROSITE" id="PS50801"/>
    </source>
</evidence>
<dbReference type="InterPro" id="IPR011547">
    <property type="entry name" value="SLC26A/SulP_dom"/>
</dbReference>
<feature type="transmembrane region" description="Helical" evidence="6">
    <location>
        <begin position="248"/>
        <end position="268"/>
    </location>
</feature>
<feature type="transmembrane region" description="Helical" evidence="6">
    <location>
        <begin position="62"/>
        <end position="81"/>
    </location>
</feature>
<dbReference type="FunFam" id="3.30.750.24:FF:000024">
    <property type="entry name" value="Sulfate permease 2"/>
    <property type="match status" value="1"/>
</dbReference>
<evidence type="ECO:0000256" key="6">
    <source>
        <dbReference type="SAM" id="Phobius"/>
    </source>
</evidence>
<evidence type="ECO:0000313" key="9">
    <source>
        <dbReference type="Proteomes" id="UP001172159"/>
    </source>
</evidence>
<dbReference type="Pfam" id="PF01740">
    <property type="entry name" value="STAS"/>
    <property type="match status" value="1"/>
</dbReference>
<proteinExistence type="predicted"/>
<evidence type="ECO:0000256" key="5">
    <source>
        <dbReference type="SAM" id="MobiDB-lite"/>
    </source>
</evidence>
<evidence type="ECO:0000256" key="4">
    <source>
        <dbReference type="ARBA" id="ARBA00023136"/>
    </source>
</evidence>
<dbReference type="EMBL" id="JAUKTV010000001">
    <property type="protein sequence ID" value="KAK0747909.1"/>
    <property type="molecule type" value="Genomic_DNA"/>
</dbReference>
<sequence>MTSGLGHKVARLLGIQLQTKDPYHHANDPEETAHFTSDQTFVEESPRVDEFFLKLVPSVPELWRYLVSLFPFLSWIGYYNLQWLAGDLVAGITIGAVVVPQGMAYARLANLDVQFGLYSSFMGVLVYWFFATSKDITIGPVAVMSQLTGAVVADMATVLPDVPGHVIASALALLAGSVVVFIGLIRCGWIVDIISLTSLSAFMTGSAICIAVGQVPSLMGLSGFSTRDPTYLVFIHILQNLKSASMDAAMGLSALAMLYLIRGVCMWIGTHYPKHQKLAFFLSTLRVVFVIVLYTLISYLVNRSLPRGTAKFKILFDVPRGFQNAAVPVLNAKIASNLVGYLPATVVVLLIEHIAISKSFGRVNNYRINPSQEMVAIGITNMLGPFLGGYAATGSFSRTAIKSKAGVRTPFAGVITAFVVLLAIYALPAVFYYIPNASLSAVIIHAVGDLITPPNTVYQFWLVSPFEVLIFFVGVFVTIFSSIENGIYTTVLLSAAMLLFRILRSKGRFLGRVKVQSMLGNRVIGNDRQQPVPGYGTFTGSQEASTRSIFLPITHADGSNPEIELDNPYPGIFIYRFAEGFSYPNAGSSLEHLVEYIFSHTRRTNLAHFDRPGDRPWNEPGPSRRDMKAAAAAGVDAGIIGVDVSLPTLKAVILDFSSVNHVDITSVQQLIDVRNQLDRYASPDIVDWHIACINNRWAKRALAAAGFGYPTVVPEGPHRRWKSIFSVAEIGGSHSAAAAAEVEVNEKEIARSRRQTQVGDVEGGLNNTRRSHDVRSHHHHHGLHHDDDPKKKKMGTGSETAATAADTTAAPKKSTVTFEDAVHHLQQKRMSTAQQPPELHSGRTVVAPVHGINRPLFHVDLTSALQSAVANVEGRYEGLEEEHHHGHQNHR</sequence>
<dbReference type="PANTHER" id="PTHR11814">
    <property type="entry name" value="SULFATE TRANSPORTER"/>
    <property type="match status" value="1"/>
</dbReference>
<dbReference type="AlphaFoldDB" id="A0AA40EYX6"/>
<evidence type="ECO:0000256" key="3">
    <source>
        <dbReference type="ARBA" id="ARBA00022989"/>
    </source>
</evidence>
<dbReference type="GO" id="GO:0008271">
    <property type="term" value="F:secondary active sulfate transmembrane transporter activity"/>
    <property type="evidence" value="ECO:0007669"/>
    <property type="project" value="InterPro"/>
</dbReference>
<keyword evidence="4 6" id="KW-0472">Membrane</keyword>
<protein>
    <submittedName>
        <fullName evidence="8">Sulfate transporter family-domain-containing protein</fullName>
    </submittedName>
</protein>
<dbReference type="InterPro" id="IPR018045">
    <property type="entry name" value="S04_transporter_CS"/>
</dbReference>
<dbReference type="Proteomes" id="UP001172159">
    <property type="component" value="Unassembled WGS sequence"/>
</dbReference>
<feature type="transmembrane region" description="Helical" evidence="6">
    <location>
        <begin position="405"/>
        <end position="424"/>
    </location>
</feature>
<feature type="domain" description="STAS" evidence="7">
    <location>
        <begin position="570"/>
        <end position="707"/>
    </location>
</feature>
<reference evidence="8" key="1">
    <citation type="submission" date="2023-06" db="EMBL/GenBank/DDBJ databases">
        <title>Genome-scale phylogeny and comparative genomics of the fungal order Sordariales.</title>
        <authorList>
            <consortium name="Lawrence Berkeley National Laboratory"/>
            <person name="Hensen N."/>
            <person name="Bonometti L."/>
            <person name="Westerberg I."/>
            <person name="Brannstrom I.O."/>
            <person name="Guillou S."/>
            <person name="Cros-Aarteil S."/>
            <person name="Calhoun S."/>
            <person name="Haridas S."/>
            <person name="Kuo A."/>
            <person name="Mondo S."/>
            <person name="Pangilinan J."/>
            <person name="Riley R."/>
            <person name="Labutti K."/>
            <person name="Andreopoulos B."/>
            <person name="Lipzen A."/>
            <person name="Chen C."/>
            <person name="Yanf M."/>
            <person name="Daum C."/>
            <person name="Ng V."/>
            <person name="Clum A."/>
            <person name="Steindorff A."/>
            <person name="Ohm R."/>
            <person name="Martin F."/>
            <person name="Silar P."/>
            <person name="Natvig D."/>
            <person name="Lalanne C."/>
            <person name="Gautier V."/>
            <person name="Ament-Velasquez S.L."/>
            <person name="Kruys A."/>
            <person name="Hutchinson M.I."/>
            <person name="Powell A.J."/>
            <person name="Barry K."/>
            <person name="Miller A.N."/>
            <person name="Grigoriev I.V."/>
            <person name="Debuchy R."/>
            <person name="Gladieux P."/>
            <person name="Thoren M.H."/>
            <person name="Johannesson H."/>
        </authorList>
    </citation>
    <scope>NUCLEOTIDE SEQUENCE</scope>
    <source>
        <strain evidence="8">CBS 540.89</strain>
    </source>
</reference>
<name>A0AA40EYX6_9PEZI</name>
<feature type="compositionally biased region" description="Low complexity" evidence="5">
    <location>
        <begin position="800"/>
        <end position="810"/>
    </location>
</feature>
<feature type="transmembrane region" description="Helical" evidence="6">
    <location>
        <begin position="280"/>
        <end position="301"/>
    </location>
</feature>
<evidence type="ECO:0000256" key="1">
    <source>
        <dbReference type="ARBA" id="ARBA00004141"/>
    </source>
</evidence>
<evidence type="ECO:0000313" key="8">
    <source>
        <dbReference type="EMBL" id="KAK0747909.1"/>
    </source>
</evidence>
<evidence type="ECO:0000256" key="2">
    <source>
        <dbReference type="ARBA" id="ARBA00022692"/>
    </source>
</evidence>
<comment type="subcellular location">
    <subcellularLocation>
        <location evidence="1">Membrane</location>
        <topology evidence="1">Multi-pass membrane protein</topology>
    </subcellularLocation>
</comment>
<dbReference type="PROSITE" id="PS50801">
    <property type="entry name" value="STAS"/>
    <property type="match status" value="1"/>
</dbReference>
<keyword evidence="2 6" id="KW-0812">Transmembrane</keyword>
<dbReference type="InterPro" id="IPR001902">
    <property type="entry name" value="SLC26A/SulP_fam"/>
</dbReference>
<feature type="transmembrane region" description="Helical" evidence="6">
    <location>
        <begin position="165"/>
        <end position="186"/>
    </location>
</feature>
<feature type="transmembrane region" description="Helical" evidence="6">
    <location>
        <begin position="115"/>
        <end position="131"/>
    </location>
</feature>
<feature type="transmembrane region" description="Helical" evidence="6">
    <location>
        <begin position="338"/>
        <end position="356"/>
    </location>
</feature>
<keyword evidence="9" id="KW-1185">Reference proteome</keyword>
<accession>A0AA40EYX6</accession>
<dbReference type="Gene3D" id="3.30.750.24">
    <property type="entry name" value="STAS domain"/>
    <property type="match status" value="1"/>
</dbReference>
<dbReference type="InterPro" id="IPR036513">
    <property type="entry name" value="STAS_dom_sf"/>
</dbReference>
<gene>
    <name evidence="8" type="ORF">B0T21DRAFT_406471</name>
</gene>
<dbReference type="Pfam" id="PF00916">
    <property type="entry name" value="Sulfate_transp"/>
    <property type="match status" value="1"/>
</dbReference>
<keyword evidence="3 6" id="KW-1133">Transmembrane helix</keyword>
<comment type="caution">
    <text evidence="8">The sequence shown here is derived from an EMBL/GenBank/DDBJ whole genome shotgun (WGS) entry which is preliminary data.</text>
</comment>
<dbReference type="NCBIfam" id="TIGR00815">
    <property type="entry name" value="sulP"/>
    <property type="match status" value="1"/>
</dbReference>
<feature type="region of interest" description="Disordered" evidence="5">
    <location>
        <begin position="748"/>
        <end position="814"/>
    </location>
</feature>